<reference evidence="2" key="1">
    <citation type="journal article" date="2019" name="Int. J. Syst. Evol. Microbiol.">
        <title>The Global Catalogue of Microorganisms (GCM) 10K type strain sequencing project: providing services to taxonomists for standard genome sequencing and annotation.</title>
        <authorList>
            <consortium name="The Broad Institute Genomics Platform"/>
            <consortium name="The Broad Institute Genome Sequencing Center for Infectious Disease"/>
            <person name="Wu L."/>
            <person name="Ma J."/>
        </authorList>
    </citation>
    <scope>NUCLEOTIDE SEQUENCE [LARGE SCALE GENOMIC DNA]</scope>
    <source>
        <strain evidence="2">JCM 17066</strain>
    </source>
</reference>
<dbReference type="RefSeq" id="WP_378996088.1">
    <property type="nucleotide sequence ID" value="NZ_JBHSMT010000010.1"/>
</dbReference>
<sequence length="135" mass="14697">MMDATLMNNIHAAVEFPIDIPLEDLAIQLEGVLGGLSFEREETGRFEEVPAFVAQQSGMTFILFGLPANELGDAFVLELSAETPLALQEFQKTVSEFVGGILSDKEINSRGYFDYSDELANALRSVGMEGCKAIS</sequence>
<comment type="caution">
    <text evidence="1">The sequence shown here is derived from an EMBL/GenBank/DDBJ whole genome shotgun (WGS) entry which is preliminary data.</text>
</comment>
<gene>
    <name evidence="1" type="ORF">ACFPM8_06145</name>
</gene>
<proteinExistence type="predicted"/>
<name>A0ABW0M8B7_9BURK</name>
<evidence type="ECO:0000313" key="2">
    <source>
        <dbReference type="Proteomes" id="UP001596045"/>
    </source>
</evidence>
<dbReference type="Proteomes" id="UP001596045">
    <property type="component" value="Unassembled WGS sequence"/>
</dbReference>
<evidence type="ECO:0000313" key="1">
    <source>
        <dbReference type="EMBL" id="MFC5473537.1"/>
    </source>
</evidence>
<keyword evidence="2" id="KW-1185">Reference proteome</keyword>
<accession>A0ABW0M8B7</accession>
<organism evidence="1 2">
    <name type="scientific">Paraherbaspirillum soli</name>
    <dbReference type="NCBI Taxonomy" id="631222"/>
    <lineage>
        <taxon>Bacteria</taxon>
        <taxon>Pseudomonadati</taxon>
        <taxon>Pseudomonadota</taxon>
        <taxon>Betaproteobacteria</taxon>
        <taxon>Burkholderiales</taxon>
        <taxon>Oxalobacteraceae</taxon>
        <taxon>Paraherbaspirillum</taxon>
    </lineage>
</organism>
<dbReference type="EMBL" id="JBHSMT010000010">
    <property type="protein sequence ID" value="MFC5473537.1"/>
    <property type="molecule type" value="Genomic_DNA"/>
</dbReference>
<protein>
    <submittedName>
        <fullName evidence="1">Uncharacterized protein</fullName>
    </submittedName>
</protein>